<protein>
    <submittedName>
        <fullName evidence="1">Uncharacterized protein</fullName>
    </submittedName>
</protein>
<dbReference type="Proteomes" id="UP000576645">
    <property type="component" value="Unassembled WGS sequence"/>
</dbReference>
<dbReference type="AlphaFoldDB" id="A0AAP7DG23"/>
<evidence type="ECO:0000313" key="2">
    <source>
        <dbReference type="Proteomes" id="UP000576645"/>
    </source>
</evidence>
<gene>
    <name evidence="1" type="ORF">F0238_21025</name>
</gene>
<proteinExistence type="predicted"/>
<reference evidence="1 2" key="1">
    <citation type="submission" date="2019-09" db="EMBL/GenBank/DDBJ databases">
        <title>Draft genome sequencing and comparative genomics of hatchery-associated Vibrios.</title>
        <authorList>
            <person name="Kehlet-Delgado H."/>
            <person name="Mueller R.S."/>
        </authorList>
    </citation>
    <scope>NUCLEOTIDE SEQUENCE [LARGE SCALE GENOMIC DNA]</scope>
    <source>
        <strain evidence="1 2">09-121-3</strain>
    </source>
</reference>
<sequence>MSNERLDSYAKNFISLGMASDYDGSIESLIPAIVIYSDAHSLIEIAVGSLAMRMFARCVIKHLKVSFIYRIYADYDYGDQSVYIESFLPLEDMRDVCRYICLKGEQILTKELGEECLSPNNFAVAAILISHFHCAASIREDDATEIELYRTLDGSGTFETADSRYEQWVPENADSFMQTLRLFVASTNGLDNTNCHYAKYKQQKP</sequence>
<evidence type="ECO:0000313" key="1">
    <source>
        <dbReference type="EMBL" id="NOJ25210.1"/>
    </source>
</evidence>
<name>A0AAP7DG23_9VIBR</name>
<comment type="caution">
    <text evidence="1">The sequence shown here is derived from an EMBL/GenBank/DDBJ whole genome shotgun (WGS) entry which is preliminary data.</text>
</comment>
<organism evidence="1 2">
    <name type="scientific">Vibrio coralliilyticus</name>
    <dbReference type="NCBI Taxonomy" id="190893"/>
    <lineage>
        <taxon>Bacteria</taxon>
        <taxon>Pseudomonadati</taxon>
        <taxon>Pseudomonadota</taxon>
        <taxon>Gammaproteobacteria</taxon>
        <taxon>Vibrionales</taxon>
        <taxon>Vibrionaceae</taxon>
        <taxon>Vibrio</taxon>
    </lineage>
</organism>
<accession>A0AAP7DG23</accession>
<dbReference type="EMBL" id="VTXP01000015">
    <property type="protein sequence ID" value="NOJ25210.1"/>
    <property type="molecule type" value="Genomic_DNA"/>
</dbReference>
<dbReference type="RefSeq" id="WP_171353706.1">
    <property type="nucleotide sequence ID" value="NZ_VTXP01000015.1"/>
</dbReference>